<gene>
    <name evidence="6" type="ORF">CYFA0S_01e11540g</name>
</gene>
<accession>A0A061AIY0</accession>
<evidence type="ECO:0000256" key="1">
    <source>
        <dbReference type="ARBA" id="ARBA00004240"/>
    </source>
</evidence>
<dbReference type="EMBL" id="LK052886">
    <property type="protein sequence ID" value="CDR37531.1"/>
    <property type="molecule type" value="Genomic_DNA"/>
</dbReference>
<dbReference type="GO" id="GO:0006890">
    <property type="term" value="P:retrograde vesicle-mediated transport, Golgi to endoplasmic reticulum"/>
    <property type="evidence" value="ECO:0007669"/>
    <property type="project" value="InterPro"/>
</dbReference>
<reference evidence="6" key="1">
    <citation type="journal article" date="2014" name="Genome Announc.">
        <title>Genome sequence of the yeast Cyberlindnera fabianii (Hansenula fabianii).</title>
        <authorList>
            <person name="Freel K.C."/>
            <person name="Sarilar V."/>
            <person name="Neuveglise C."/>
            <person name="Devillers H."/>
            <person name="Friedrich A."/>
            <person name="Schacherer J."/>
        </authorList>
    </citation>
    <scope>NUCLEOTIDE SEQUENCE</scope>
    <source>
        <strain evidence="6">YJS4271</strain>
    </source>
</reference>
<keyword evidence="2" id="KW-0813">Transport</keyword>
<feature type="domain" description="Sec39" evidence="5">
    <location>
        <begin position="12"/>
        <end position="169"/>
    </location>
</feature>
<proteinExistence type="predicted"/>
<dbReference type="GO" id="GO:0005783">
    <property type="term" value="C:endoplasmic reticulum"/>
    <property type="evidence" value="ECO:0007669"/>
    <property type="project" value="UniProtKB-SubCell"/>
</dbReference>
<evidence type="ECO:0000256" key="3">
    <source>
        <dbReference type="ARBA" id="ARBA00022824"/>
    </source>
</evidence>
<dbReference type="InterPro" id="IPR013244">
    <property type="entry name" value="Sec39_domain"/>
</dbReference>
<dbReference type="GO" id="GO:0015031">
    <property type="term" value="P:protein transport"/>
    <property type="evidence" value="ECO:0007669"/>
    <property type="project" value="UniProtKB-KW"/>
</dbReference>
<name>A0A061AIY0_CYBFA</name>
<dbReference type="VEuPathDB" id="FungiDB:BON22_0336"/>
<dbReference type="PANTHER" id="PTHR40787:SF3">
    <property type="entry name" value="PROTEIN TRANSPORT PROTEIN SEC39"/>
    <property type="match status" value="1"/>
</dbReference>
<protein>
    <submittedName>
        <fullName evidence="6">CYFA0S01e11540g1_1</fullName>
    </submittedName>
</protein>
<organism evidence="6">
    <name type="scientific">Cyberlindnera fabianii</name>
    <name type="common">Yeast</name>
    <name type="synonym">Hansenula fabianii</name>
    <dbReference type="NCBI Taxonomy" id="36022"/>
    <lineage>
        <taxon>Eukaryota</taxon>
        <taxon>Fungi</taxon>
        <taxon>Dikarya</taxon>
        <taxon>Ascomycota</taxon>
        <taxon>Saccharomycotina</taxon>
        <taxon>Saccharomycetes</taxon>
        <taxon>Phaffomycetales</taxon>
        <taxon>Phaffomycetaceae</taxon>
        <taxon>Cyberlindnera</taxon>
    </lineage>
</organism>
<comment type="subcellular location">
    <subcellularLocation>
        <location evidence="1">Endoplasmic reticulum</location>
    </subcellularLocation>
</comment>
<dbReference type="PANTHER" id="PTHR40787">
    <property type="entry name" value="SECRETED PROTEIN"/>
    <property type="match status" value="1"/>
</dbReference>
<feature type="domain" description="Sec39" evidence="5">
    <location>
        <begin position="351"/>
        <end position="614"/>
    </location>
</feature>
<keyword evidence="3" id="KW-0256">Endoplasmic reticulum</keyword>
<keyword evidence="4" id="KW-0653">Protein transport</keyword>
<evidence type="ECO:0000256" key="4">
    <source>
        <dbReference type="ARBA" id="ARBA00022927"/>
    </source>
</evidence>
<evidence type="ECO:0000313" key="6">
    <source>
        <dbReference type="EMBL" id="CDR37531.1"/>
    </source>
</evidence>
<dbReference type="Pfam" id="PF08314">
    <property type="entry name" value="Sec39"/>
    <property type="match status" value="2"/>
</dbReference>
<sequence length="671" mass="75030">MEQKRTTIALAHLATTSQFEAFEKAATLVDLATALQVLLSYTPLFTSSSDLAFVRTLTETPNNPQENHELLEVIDITSDLKLLVDSSEVVIDQRWQTLELHMQSESGKYHFQPNSTSLLLSWVQAMTRKLSSQGVIDQAAGLHALVEEDSRFQKWWDTVLVPFNYINAQGFTIDLLKFEFEDGQAESDRAILIISTLFKNSVDSVHPPFLKFLKSCDKELLYDIVRNPQLPPITTNRQLRLYNDLITNLFGASSMKEESVPLILDTYQKYPQPNVRALESIQATLSTISLSYESSDLHTLANSVNAALSFPLSFTNLSELTSLSADPAKQETFFSGIIDSLTSQSASAFLSQTSKLKPALFPNVTEESARKLVMSRLLSLRLYSSMEVSPDDEDMVVEHFWTCFKMATNGSKNRGELNAAYRALKMLSPPSQRVKDLLAFVDAVDELFKYSIYFKRGTPLKPIDLLSIDDLQIIAQKILELNNNAYESPEEIYQLLTQLSLGLQATVPPKVDITCLCIVSSLAELDFEFAYDTTNSLFESESNIVLKSKWDTFFQVAKFTSPDWIDTETPTEVIQQQMSLLGAIVGIAPTKHVQDVVSQWNMFDTELSLREEGDEEGNFSQSNTQSARSLDQRLARSLASTAAELLNEGNGLQVSNLLTSGLDWAIGASRK</sequence>
<evidence type="ECO:0000256" key="2">
    <source>
        <dbReference type="ARBA" id="ARBA00022448"/>
    </source>
</evidence>
<evidence type="ECO:0000259" key="5">
    <source>
        <dbReference type="Pfam" id="PF08314"/>
    </source>
</evidence>
<dbReference type="OrthoDB" id="342024at2759"/>
<dbReference type="AlphaFoldDB" id="A0A061AIY0"/>
<dbReference type="PhylomeDB" id="A0A061AIY0"/>